<feature type="transmembrane region" description="Helical" evidence="1">
    <location>
        <begin position="66"/>
        <end position="88"/>
    </location>
</feature>
<evidence type="ECO:0000259" key="2">
    <source>
        <dbReference type="Pfam" id="PF20152"/>
    </source>
</evidence>
<dbReference type="InterPro" id="IPR045339">
    <property type="entry name" value="DUF6534"/>
</dbReference>
<feature type="transmembrane region" description="Helical" evidence="1">
    <location>
        <begin position="100"/>
        <end position="122"/>
    </location>
</feature>
<reference evidence="3 4" key="1">
    <citation type="journal article" name="Sci. Rep.">
        <title>Telomere-to-telomere assembled and centromere annotated genomes of the two main subspecies of the button mushroom Agaricus bisporus reveal especially polymorphic chromosome ends.</title>
        <authorList>
            <person name="Sonnenberg A.S.M."/>
            <person name="Sedaghat-Telgerd N."/>
            <person name="Lavrijssen B."/>
            <person name="Ohm R.A."/>
            <person name="Hendrickx P.M."/>
            <person name="Scholtmeijer K."/>
            <person name="Baars J.J.P."/>
            <person name="van Peer A."/>
        </authorList>
    </citation>
    <scope>NUCLEOTIDE SEQUENCE [LARGE SCALE GENOMIC DNA]</scope>
    <source>
        <strain evidence="3 4">H119_p4</strain>
    </source>
</reference>
<dbReference type="Proteomes" id="UP000629468">
    <property type="component" value="Unassembled WGS sequence"/>
</dbReference>
<organism evidence="3 4">
    <name type="scientific">Agaricus bisporus var. burnettii</name>
    <dbReference type="NCBI Taxonomy" id="192524"/>
    <lineage>
        <taxon>Eukaryota</taxon>
        <taxon>Fungi</taxon>
        <taxon>Dikarya</taxon>
        <taxon>Basidiomycota</taxon>
        <taxon>Agaricomycotina</taxon>
        <taxon>Agaricomycetes</taxon>
        <taxon>Agaricomycetidae</taxon>
        <taxon>Agaricales</taxon>
        <taxon>Agaricineae</taxon>
        <taxon>Agaricaceae</taxon>
        <taxon>Agaricus</taxon>
    </lineage>
</organism>
<evidence type="ECO:0000313" key="3">
    <source>
        <dbReference type="EMBL" id="KAF7770673.1"/>
    </source>
</evidence>
<name>A0A8H7CBH6_AGABI</name>
<dbReference type="PANTHER" id="PTHR40465">
    <property type="entry name" value="CHROMOSOME 1, WHOLE GENOME SHOTGUN SEQUENCE"/>
    <property type="match status" value="1"/>
</dbReference>
<feature type="transmembrane region" description="Helical" evidence="1">
    <location>
        <begin position="142"/>
        <end position="163"/>
    </location>
</feature>
<dbReference type="PANTHER" id="PTHR40465:SF1">
    <property type="entry name" value="DUF6534 DOMAIN-CONTAINING PROTEIN"/>
    <property type="match status" value="1"/>
</dbReference>
<keyword evidence="1" id="KW-0472">Membrane</keyword>
<feature type="transmembrane region" description="Helical" evidence="1">
    <location>
        <begin position="170"/>
        <end position="194"/>
    </location>
</feature>
<comment type="caution">
    <text evidence="3">The sequence shown here is derived from an EMBL/GenBank/DDBJ whole genome shotgun (WGS) entry which is preliminary data.</text>
</comment>
<dbReference type="AlphaFoldDB" id="A0A8H7CBH6"/>
<accession>A0A8H7CBH6</accession>
<feature type="domain" description="DUF6534" evidence="2">
    <location>
        <begin position="224"/>
        <end position="301"/>
    </location>
</feature>
<keyword evidence="1" id="KW-0812">Transmembrane</keyword>
<evidence type="ECO:0000256" key="1">
    <source>
        <dbReference type="SAM" id="Phobius"/>
    </source>
</evidence>
<gene>
    <name evidence="3" type="ORF">Agabi119p4_6647</name>
</gene>
<protein>
    <recommendedName>
        <fullName evidence="2">DUF6534 domain-containing protein</fullName>
    </recommendedName>
</protein>
<sequence>MTGPEKKEHTYGKYDWNHLIFRELAWFEVEIILLHPRNPHVGTTDTPSPIRGNTMDGPAETAHGPMLIGTLLNVLLFGVMIAQVYIYYTSYRRDRLVLKLFVFTVLLADTVNSVLDIAYIYMCLIVHFGDTDYLKVTNWQFSSAPVLTGIIALMVQLFFAWRIQLLTRNWFLVAVVSMLSLASAICATVITWFVTVVPQFDRFHEIQGVVIGWLSCRQNLESYLAHFLARRMHKTGFKKSDIVVDRIIRMTVQTGLVTSVVAIIDLSLYLGIPTSGIHLLFNFTLCKLYSNFLMSSLNARSRLRHGSQGQTTLENMFGEEPGQSISHGNPIGGWREHNVNISRAGEKSQTIQLDSMGHPKSGVFVHVESHEMRDIQSHGYDNKA</sequence>
<evidence type="ECO:0000313" key="4">
    <source>
        <dbReference type="Proteomes" id="UP000629468"/>
    </source>
</evidence>
<dbReference type="Pfam" id="PF20152">
    <property type="entry name" value="DUF6534"/>
    <property type="match status" value="1"/>
</dbReference>
<keyword evidence="1" id="KW-1133">Transmembrane helix</keyword>
<proteinExistence type="predicted"/>
<dbReference type="EMBL" id="JABXXO010000009">
    <property type="protein sequence ID" value="KAF7770673.1"/>
    <property type="molecule type" value="Genomic_DNA"/>
</dbReference>